<dbReference type="PANTHER" id="PTHR22576:SF37">
    <property type="entry name" value="MUCOSA-ASSOCIATED LYMPHOID TISSUE LYMPHOMA TRANSLOCATION PROTEIN 1"/>
    <property type="match status" value="1"/>
</dbReference>
<proteinExistence type="predicted"/>
<dbReference type="InterPro" id="IPR029030">
    <property type="entry name" value="Caspase-like_dom_sf"/>
</dbReference>
<gene>
    <name evidence="2" type="ORF">BECKTC1821E_GA0114239_104423</name>
</gene>
<dbReference type="AlphaFoldDB" id="A0A450YUG8"/>
<protein>
    <submittedName>
        <fullName evidence="2">Caspase domain-containing protein</fullName>
    </submittedName>
</protein>
<dbReference type="Pfam" id="PF00656">
    <property type="entry name" value="Peptidase_C14"/>
    <property type="match status" value="1"/>
</dbReference>
<reference evidence="2" key="1">
    <citation type="submission" date="2019-02" db="EMBL/GenBank/DDBJ databases">
        <authorList>
            <person name="Gruber-Vodicka R. H."/>
            <person name="Seah K. B. B."/>
        </authorList>
    </citation>
    <scope>NUCLEOTIDE SEQUENCE</scope>
    <source>
        <strain evidence="2">BECK_BZ125</strain>
    </source>
</reference>
<dbReference type="EMBL" id="CAADFT010000044">
    <property type="protein sequence ID" value="VFK45210.1"/>
    <property type="molecule type" value="Genomic_DNA"/>
</dbReference>
<dbReference type="GO" id="GO:0004197">
    <property type="term" value="F:cysteine-type endopeptidase activity"/>
    <property type="evidence" value="ECO:0007669"/>
    <property type="project" value="InterPro"/>
</dbReference>
<dbReference type="PANTHER" id="PTHR22576">
    <property type="entry name" value="MUCOSA ASSOCIATED LYMPHOID TISSUE LYMPHOMA TRANSLOCATION PROTEIN 1/PARACASPASE"/>
    <property type="match status" value="1"/>
</dbReference>
<dbReference type="GO" id="GO:0006508">
    <property type="term" value="P:proteolysis"/>
    <property type="evidence" value="ECO:0007669"/>
    <property type="project" value="InterPro"/>
</dbReference>
<dbReference type="SUPFAM" id="SSF52129">
    <property type="entry name" value="Caspase-like"/>
    <property type="match status" value="1"/>
</dbReference>
<dbReference type="Gene3D" id="3.40.50.1460">
    <property type="match status" value="1"/>
</dbReference>
<evidence type="ECO:0000259" key="1">
    <source>
        <dbReference type="Pfam" id="PF00656"/>
    </source>
</evidence>
<name>A0A450YUG8_9GAMM</name>
<dbReference type="InterPro" id="IPR011600">
    <property type="entry name" value="Pept_C14_caspase"/>
</dbReference>
<organism evidence="2">
    <name type="scientific">Candidatus Kentrum sp. TC</name>
    <dbReference type="NCBI Taxonomy" id="2126339"/>
    <lineage>
        <taxon>Bacteria</taxon>
        <taxon>Pseudomonadati</taxon>
        <taxon>Pseudomonadota</taxon>
        <taxon>Gammaproteobacteria</taxon>
        <taxon>Candidatus Kentrum</taxon>
    </lineage>
</organism>
<feature type="domain" description="Peptidase C14 caspase" evidence="1">
    <location>
        <begin position="39"/>
        <end position="128"/>
    </location>
</feature>
<evidence type="ECO:0000313" key="2">
    <source>
        <dbReference type="EMBL" id="VFK45210.1"/>
    </source>
</evidence>
<sequence>MTKMSRDNMARIPMAIVLLAFFGLIASGPAAGSPVDAERRLALVIGNFGYRDAPPRNAGNDADDMADAPRALDFHVTLVKDADRDAMWQAIARFGDALPEVGVGLLYYSGHGIQVDGKNYLVPLGASFDSKANPRLTGKRLQLNTPFPRNPIVDFRNTALQRVAMLV</sequence>
<dbReference type="InterPro" id="IPR052039">
    <property type="entry name" value="Caspase-related_regulators"/>
</dbReference>
<accession>A0A450YUG8</accession>